<dbReference type="InterPro" id="IPR000477">
    <property type="entry name" value="RT_dom"/>
</dbReference>
<dbReference type="GO" id="GO:0006508">
    <property type="term" value="P:proteolysis"/>
    <property type="evidence" value="ECO:0007669"/>
    <property type="project" value="UniProtKB-KW"/>
</dbReference>
<dbReference type="PANTHER" id="PTHR24559:SF450">
    <property type="entry name" value="RNA-DIRECTED DNA POLYMERASE HOMOLOG"/>
    <property type="match status" value="1"/>
</dbReference>
<dbReference type="Pfam" id="PF03732">
    <property type="entry name" value="Retrotrans_gag"/>
    <property type="match status" value="1"/>
</dbReference>
<feature type="domain" description="Reverse transcriptase" evidence="9">
    <location>
        <begin position="663"/>
        <end position="829"/>
    </location>
</feature>
<dbReference type="InterPro" id="IPR001969">
    <property type="entry name" value="Aspartic_peptidase_AS"/>
</dbReference>
<keyword evidence="2" id="KW-0808">Transferase</keyword>
<dbReference type="Proteomes" id="UP001140206">
    <property type="component" value="Chromosome 1"/>
</dbReference>
<evidence type="ECO:0000313" key="11">
    <source>
        <dbReference type="Proteomes" id="UP001140206"/>
    </source>
</evidence>
<evidence type="ECO:0000256" key="5">
    <source>
        <dbReference type="ARBA" id="ARBA00022759"/>
    </source>
</evidence>
<dbReference type="PROSITE" id="PS50878">
    <property type="entry name" value="RT_POL"/>
    <property type="match status" value="1"/>
</dbReference>
<dbReference type="InterPro" id="IPR021109">
    <property type="entry name" value="Peptidase_aspartic_dom_sf"/>
</dbReference>
<dbReference type="CDD" id="cd00303">
    <property type="entry name" value="retropepsin_like"/>
    <property type="match status" value="1"/>
</dbReference>
<protein>
    <submittedName>
        <fullName evidence="10">Polyprotein</fullName>
    </submittedName>
</protein>
<dbReference type="SUPFAM" id="SSF56672">
    <property type="entry name" value="DNA/RNA polymerases"/>
    <property type="match status" value="1"/>
</dbReference>
<dbReference type="Gene3D" id="3.10.10.10">
    <property type="entry name" value="HIV Type 1 Reverse Transcriptase, subunit A, domain 1"/>
    <property type="match status" value="1"/>
</dbReference>
<dbReference type="Pfam" id="PF00078">
    <property type="entry name" value="RVT_1"/>
    <property type="match status" value="1"/>
</dbReference>
<feature type="region of interest" description="Disordered" evidence="8">
    <location>
        <begin position="79"/>
        <end position="129"/>
    </location>
</feature>
<comment type="caution">
    <text evidence="10">The sequence shown here is derived from an EMBL/GenBank/DDBJ whole genome shotgun (WGS) entry which is preliminary data.</text>
</comment>
<dbReference type="FunFam" id="3.10.10.10:FF:000007">
    <property type="entry name" value="Retrovirus-related Pol polyprotein from transposon 17.6-like Protein"/>
    <property type="match status" value="1"/>
</dbReference>
<keyword evidence="6" id="KW-0378">Hydrolase</keyword>
<dbReference type="SUPFAM" id="SSF50630">
    <property type="entry name" value="Acid proteases"/>
    <property type="match status" value="1"/>
</dbReference>
<dbReference type="Gene3D" id="3.30.70.270">
    <property type="match status" value="1"/>
</dbReference>
<evidence type="ECO:0000256" key="2">
    <source>
        <dbReference type="ARBA" id="ARBA00022679"/>
    </source>
</evidence>
<dbReference type="InterPro" id="IPR053134">
    <property type="entry name" value="RNA-dir_DNA_polymerase"/>
</dbReference>
<evidence type="ECO:0000256" key="7">
    <source>
        <dbReference type="ARBA" id="ARBA00022918"/>
    </source>
</evidence>
<proteinExistence type="predicted"/>
<keyword evidence="11" id="KW-1185">Reference proteome</keyword>
<keyword evidence="4" id="KW-0540">Nuclease</keyword>
<dbReference type="GO" id="GO:0004190">
    <property type="term" value="F:aspartic-type endopeptidase activity"/>
    <property type="evidence" value="ECO:0007669"/>
    <property type="project" value="InterPro"/>
</dbReference>
<keyword evidence="5" id="KW-0255">Endonuclease</keyword>
<dbReference type="GO" id="GO:0004519">
    <property type="term" value="F:endonuclease activity"/>
    <property type="evidence" value="ECO:0007669"/>
    <property type="project" value="UniProtKB-KW"/>
</dbReference>
<evidence type="ECO:0000256" key="8">
    <source>
        <dbReference type="SAM" id="MobiDB-lite"/>
    </source>
</evidence>
<evidence type="ECO:0000256" key="1">
    <source>
        <dbReference type="ARBA" id="ARBA00022670"/>
    </source>
</evidence>
<keyword evidence="1" id="KW-0645">Protease</keyword>
<dbReference type="EMBL" id="JAMFTS010000001">
    <property type="protein sequence ID" value="KAJ4802668.1"/>
    <property type="molecule type" value="Genomic_DNA"/>
</dbReference>
<name>A0AAV8GIG2_9POAL</name>
<dbReference type="GO" id="GO:0003964">
    <property type="term" value="F:RNA-directed DNA polymerase activity"/>
    <property type="evidence" value="ECO:0007669"/>
    <property type="project" value="UniProtKB-KW"/>
</dbReference>
<accession>A0AAV8GIG2</accession>
<dbReference type="Gene3D" id="2.40.70.10">
    <property type="entry name" value="Acid Proteases"/>
    <property type="match status" value="1"/>
</dbReference>
<gene>
    <name evidence="10" type="ORF">LUZ62_015234</name>
</gene>
<dbReference type="Pfam" id="PF08284">
    <property type="entry name" value="RVP_2"/>
    <property type="match status" value="1"/>
</dbReference>
<reference evidence="10" key="1">
    <citation type="submission" date="2022-08" db="EMBL/GenBank/DDBJ databases">
        <authorList>
            <person name="Marques A."/>
        </authorList>
    </citation>
    <scope>NUCLEOTIDE SEQUENCE</scope>
    <source>
        <strain evidence="10">RhyPub2mFocal</strain>
        <tissue evidence="10">Leaves</tissue>
    </source>
</reference>
<dbReference type="PROSITE" id="PS00141">
    <property type="entry name" value="ASP_PROTEASE"/>
    <property type="match status" value="1"/>
</dbReference>
<dbReference type="InterPro" id="IPR005162">
    <property type="entry name" value="Retrotrans_gag_dom"/>
</dbReference>
<evidence type="ECO:0000256" key="4">
    <source>
        <dbReference type="ARBA" id="ARBA00022722"/>
    </source>
</evidence>
<dbReference type="InterPro" id="IPR043128">
    <property type="entry name" value="Rev_trsase/Diguanyl_cyclase"/>
</dbReference>
<evidence type="ECO:0000256" key="6">
    <source>
        <dbReference type="ARBA" id="ARBA00022801"/>
    </source>
</evidence>
<dbReference type="AlphaFoldDB" id="A0AAV8GIG2"/>
<keyword evidence="7" id="KW-0695">RNA-directed DNA polymerase</keyword>
<dbReference type="CDD" id="cd01647">
    <property type="entry name" value="RT_LTR"/>
    <property type="match status" value="1"/>
</dbReference>
<dbReference type="PANTHER" id="PTHR24559">
    <property type="entry name" value="TRANSPOSON TY3-I GAG-POL POLYPROTEIN"/>
    <property type="match status" value="1"/>
</dbReference>
<evidence type="ECO:0000256" key="3">
    <source>
        <dbReference type="ARBA" id="ARBA00022695"/>
    </source>
</evidence>
<dbReference type="InterPro" id="IPR043502">
    <property type="entry name" value="DNA/RNA_pol_sf"/>
</dbReference>
<organism evidence="10 11">
    <name type="scientific">Rhynchospora pubera</name>
    <dbReference type="NCBI Taxonomy" id="906938"/>
    <lineage>
        <taxon>Eukaryota</taxon>
        <taxon>Viridiplantae</taxon>
        <taxon>Streptophyta</taxon>
        <taxon>Embryophyta</taxon>
        <taxon>Tracheophyta</taxon>
        <taxon>Spermatophyta</taxon>
        <taxon>Magnoliopsida</taxon>
        <taxon>Liliopsida</taxon>
        <taxon>Poales</taxon>
        <taxon>Cyperaceae</taxon>
        <taxon>Cyperoideae</taxon>
        <taxon>Rhynchosporeae</taxon>
        <taxon>Rhynchospora</taxon>
    </lineage>
</organism>
<keyword evidence="3" id="KW-0548">Nucleotidyltransferase</keyword>
<evidence type="ECO:0000313" key="10">
    <source>
        <dbReference type="EMBL" id="KAJ4802668.1"/>
    </source>
</evidence>
<evidence type="ECO:0000259" key="9">
    <source>
        <dbReference type="PROSITE" id="PS50878"/>
    </source>
</evidence>
<sequence length="829" mass="94462">MPPKQLMAPNSDAHNNELSSQLVAAINTAFENQVAPLKEELKAMKEASSHMGLVNSRMDNLEAMLGRFLQFHEKQPEVPLSSHHTTFKGAGMGSDKKGAGPSRVILDTPQSEKTVMSPEGSTRGKDTRGFDNNFQGYRVNLPKLDFPSFDGTDILTWVEDSEFYFEVFQTPEVYKTRLAITHFHGDARDWYRGFLQNKPDPPWPVLVDEVKARFTIDGSDNPLEQFRRVVHSGKIEDYIRNFERVKSRLTSATKIQSDEFYLFGFLSGLREELKHTVEMCAPTCLNQAYKFARQAELSLEGQEKRGKMLFKSAMHIQPRLDRPKDFQDKKLLPTAPSRQPFLPPPSFNTLSRDQMRQMGLCFYCGEKYSRDHKCLKKKLLLLEAIDSDVEESLEIPHQPESVLEDVPLEEGFDHADISLCSPHGQTSSQTLKFKGMIHHLPVMALLDSGSTHSFIHPSVVDLLQLDSIPSNPMVVKTASGSRLLSDRKCDKLNFRLQHHAFMGNFRVLEVQGYDLILGMDWIAQMGPMVIDCVKGVVQLTKEGKRVHLQVQTETAEVRLCDGMINVNQEINKGSEIIIAQLFITNLEASLHEMSLHQKPIPPALQQVVHTYSSVFSDPTSLPPTRQLDHHIQLKLGAQPVNMRPYRFSHFQKIEIEKIIEELLQSGYIRPSTSPFASPILLVKKKDHTWRLCVDYRKLNDDTVKNKFPIPIIDDLLDELKGAKVFSKIDLKSGYHQIRMAASDIPKTAFRTHLGHYEFTVMPFGLTNAPATFQALMNSIFQPYLRKFILVFFDDILIYSPSMDDHVQHLTVAWVHPRLSIWVISYLKKV</sequence>